<dbReference type="InterPro" id="IPR002575">
    <property type="entry name" value="Aminoglycoside_PTrfase"/>
</dbReference>
<organism evidence="2 3">
    <name type="scientific">Apiospora marii</name>
    <dbReference type="NCBI Taxonomy" id="335849"/>
    <lineage>
        <taxon>Eukaryota</taxon>
        <taxon>Fungi</taxon>
        <taxon>Dikarya</taxon>
        <taxon>Ascomycota</taxon>
        <taxon>Pezizomycotina</taxon>
        <taxon>Sordariomycetes</taxon>
        <taxon>Xylariomycetidae</taxon>
        <taxon>Amphisphaeriales</taxon>
        <taxon>Apiosporaceae</taxon>
        <taxon>Apiospora</taxon>
    </lineage>
</organism>
<dbReference type="Gene3D" id="1.10.510.10">
    <property type="entry name" value="Transferase(Phosphotransferase) domain 1"/>
    <property type="match status" value="1"/>
</dbReference>
<gene>
    <name evidence="2" type="ORF">PG991_009617</name>
</gene>
<proteinExistence type="predicted"/>
<dbReference type="InterPro" id="IPR011009">
    <property type="entry name" value="Kinase-like_dom_sf"/>
</dbReference>
<reference evidence="2 3" key="1">
    <citation type="submission" date="2023-01" db="EMBL/GenBank/DDBJ databases">
        <title>Analysis of 21 Apiospora genomes using comparative genomics revels a genus with tremendous synthesis potential of carbohydrate active enzymes and secondary metabolites.</title>
        <authorList>
            <person name="Sorensen T."/>
        </authorList>
    </citation>
    <scope>NUCLEOTIDE SEQUENCE [LARGE SCALE GENOMIC DNA]</scope>
    <source>
        <strain evidence="2 3">CBS 20057</strain>
    </source>
</reference>
<evidence type="ECO:0000259" key="1">
    <source>
        <dbReference type="Pfam" id="PF01636"/>
    </source>
</evidence>
<name>A0ABR1RG36_9PEZI</name>
<protein>
    <recommendedName>
        <fullName evidence="1">Aminoglycoside phosphotransferase domain-containing protein</fullName>
    </recommendedName>
</protein>
<comment type="caution">
    <text evidence="2">The sequence shown here is derived from an EMBL/GenBank/DDBJ whole genome shotgun (WGS) entry which is preliminary data.</text>
</comment>
<evidence type="ECO:0000313" key="2">
    <source>
        <dbReference type="EMBL" id="KAK8012242.1"/>
    </source>
</evidence>
<keyword evidence="3" id="KW-1185">Reference proteome</keyword>
<dbReference type="Proteomes" id="UP001396898">
    <property type="component" value="Unassembled WGS sequence"/>
</dbReference>
<feature type="domain" description="Aminoglycoside phosphotransferase" evidence="1">
    <location>
        <begin position="356"/>
        <end position="387"/>
    </location>
</feature>
<evidence type="ECO:0000313" key="3">
    <source>
        <dbReference type="Proteomes" id="UP001396898"/>
    </source>
</evidence>
<sequence length="444" mass="50292">MKLLSRVAQVVMILGAANSGSIIQTLQQRYLYWKDQAAGDTNRILATKKVGYSGYVIRARVDGLIRYYTATHDAAAHFPLGWETCDVSPAAMLPPRTYPDELKGIRLAKSGNTTESLDKNKPAHQRPLAQHAITAEPLADLQLQGVQDVNDSVSADYDTFVKLEKIPTPRFEDRPGCDDRIHIVRHPHINDQQPMVMKIVDFPDAWKNRPPNSSVESHPLDLGENFNELISQDLIVGEELPKLTSEELNELTEYWKNHVVNHENWIIQDYGSDYEYWMGNEIRMHQRFTASVDGLGPKFLGLVTERGRGVIGFVSEFISDAKSFRQIFNETYVAGDTDFQLSDEDRKACRDAVARVHGAGLLHGDLHPGNVLRRSNGSVVFIDFEGAADLPRNSLGITKYGTEWVEQEIKGLEWWLNLTASQWHETEQHKEQHKEQQKVLPEVD</sequence>
<dbReference type="EMBL" id="JAQQWI010000015">
    <property type="protein sequence ID" value="KAK8012242.1"/>
    <property type="molecule type" value="Genomic_DNA"/>
</dbReference>
<accession>A0ABR1RG36</accession>
<dbReference type="Pfam" id="PF01636">
    <property type="entry name" value="APH"/>
    <property type="match status" value="1"/>
</dbReference>
<dbReference type="SUPFAM" id="SSF56112">
    <property type="entry name" value="Protein kinase-like (PK-like)"/>
    <property type="match status" value="1"/>
</dbReference>